<dbReference type="Proteomes" id="UP000243679">
    <property type="component" value="Chromosome"/>
</dbReference>
<organism evidence="3 4">
    <name type="scientific">Candidatus Nitrosoglobus terrae</name>
    <dbReference type="NCBI Taxonomy" id="1630141"/>
    <lineage>
        <taxon>Bacteria</taxon>
        <taxon>Pseudomonadati</taxon>
        <taxon>Pseudomonadota</taxon>
        <taxon>Gammaproteobacteria</taxon>
        <taxon>Chromatiales</taxon>
        <taxon>Chromatiaceae</taxon>
        <taxon>Candidatus Nitrosoglobus</taxon>
    </lineage>
</organism>
<evidence type="ECO:0000313" key="4">
    <source>
        <dbReference type="Proteomes" id="UP000243679"/>
    </source>
</evidence>
<dbReference type="EMBL" id="AP014836">
    <property type="protein sequence ID" value="BAW79433.1"/>
    <property type="molecule type" value="Genomic_DNA"/>
</dbReference>
<gene>
    <name evidence="3" type="ORF">TAO_0063</name>
</gene>
<feature type="compositionally biased region" description="Basic and acidic residues" evidence="1">
    <location>
        <begin position="123"/>
        <end position="164"/>
    </location>
</feature>
<name>A0A1Q2SJY3_9GAMM</name>
<dbReference type="AlphaFoldDB" id="A0A1Q2SJY3"/>
<keyword evidence="2" id="KW-0812">Transmembrane</keyword>
<evidence type="ECO:0000256" key="1">
    <source>
        <dbReference type="SAM" id="MobiDB-lite"/>
    </source>
</evidence>
<feature type="compositionally biased region" description="Basic and acidic residues" evidence="1">
    <location>
        <begin position="55"/>
        <end position="90"/>
    </location>
</feature>
<keyword evidence="2" id="KW-1133">Transmembrane helix</keyword>
<sequence>MKVVKRFQIIVLNIFFGLGFVSAYGLTVDIQSVVLTAKAAENCCEAQNRAQKARNRAEKAEEKAQSKAQKAQEKVQDKAQEAQEKIKQAQKKAQEKIEKIQEEAKKSQKKQKEAQKKIQKLQTETEKKVRKIQEKAEKRIQKPQKEAQKAQEKAQETREMTQKTQEEAQKIDAVFTHCVIIAGDYPGFRVIASGAGGPPQICLDRSREKVDAVKFWNVAFVATEAFSEARTVSFEHDFRNGPRGLVYGGVRLKGFFATPTGVGVPSGSKVWFTGLFSQTGHDEIIGEELSHEVGEVLDSALLSKDTQSQFILSGPRILKGVLKFLLLNKGDKLVLESGTTVSIDVFDQH</sequence>
<reference evidence="3 4" key="1">
    <citation type="journal article" date="2017" name="ISME J.">
        <title>An acid-tolerant ammonia-oxidizing ?-proteobacterium from soil.</title>
        <authorList>
            <person name="Hayatsu M."/>
            <person name="Tago K."/>
            <person name="Uchiyama I."/>
            <person name="Toyoda A."/>
            <person name="Wang Y."/>
            <person name="Shimomura Y."/>
            <person name="Okubo T."/>
            <person name="Kurisu F."/>
            <person name="Hirono Y."/>
            <person name="Nonaka K."/>
            <person name="Akiyama H."/>
            <person name="Itoh T."/>
            <person name="Takami H."/>
        </authorList>
    </citation>
    <scope>NUCLEOTIDE SEQUENCE [LARGE SCALE GENOMIC DNA]</scope>
    <source>
        <strain evidence="3 4">TAO100</strain>
    </source>
</reference>
<feature type="transmembrane region" description="Helical" evidence="2">
    <location>
        <begin position="7"/>
        <end position="26"/>
    </location>
</feature>
<proteinExistence type="predicted"/>
<accession>A0A1Q2SJY3</accession>
<keyword evidence="4" id="KW-1185">Reference proteome</keyword>
<dbReference type="CDD" id="cd06503">
    <property type="entry name" value="ATP-synt_Fo_b"/>
    <property type="match status" value="1"/>
</dbReference>
<feature type="region of interest" description="Disordered" evidence="1">
    <location>
        <begin position="102"/>
        <end position="164"/>
    </location>
</feature>
<feature type="region of interest" description="Disordered" evidence="1">
    <location>
        <begin position="54"/>
        <end position="90"/>
    </location>
</feature>
<dbReference type="KEGG" id="ntt:TAO_0063"/>
<keyword evidence="2" id="KW-0472">Membrane</keyword>
<evidence type="ECO:0000313" key="3">
    <source>
        <dbReference type="EMBL" id="BAW79433.1"/>
    </source>
</evidence>
<protein>
    <submittedName>
        <fullName evidence="3">Hypothetical conserved protein</fullName>
    </submittedName>
</protein>
<evidence type="ECO:0000256" key="2">
    <source>
        <dbReference type="SAM" id="Phobius"/>
    </source>
</evidence>
<feature type="compositionally biased region" description="Basic and acidic residues" evidence="1">
    <location>
        <begin position="102"/>
        <end position="116"/>
    </location>
</feature>